<evidence type="ECO:0000313" key="3">
    <source>
        <dbReference type="EMBL" id="SEQ08510.1"/>
    </source>
</evidence>
<name>A0A1H9D4X1_9SPIR</name>
<dbReference type="RefSeq" id="WP_074641632.1">
    <property type="nucleotide sequence ID" value="NZ_FOFU01000002.1"/>
</dbReference>
<sequence>MNLKKTLIGLGIAACLAGSLFAQNKTSKETKMGKSLVVYFSLAGDQYNVGIIKEGNTSIIAKFIAEETGSELFELETQKPYPTDSYSRLTQIAKDEQNKKARPALKADIDITAYDTIYIGYPNWWGDIPMPVYTFLEAHDWKGKTIIPFCTHEGSGLSGTESRIRSTCKGATIEKGLAVQGKVAQTNRSVAKKAVQDWLAKLGK</sequence>
<dbReference type="PANTHER" id="PTHR39201:SF1">
    <property type="entry name" value="FLAVODOXIN-LIKE DOMAIN-CONTAINING PROTEIN"/>
    <property type="match status" value="1"/>
</dbReference>
<evidence type="ECO:0000259" key="2">
    <source>
        <dbReference type="Pfam" id="PF12682"/>
    </source>
</evidence>
<dbReference type="InterPro" id="IPR008254">
    <property type="entry name" value="Flavodoxin/NO_synth"/>
</dbReference>
<dbReference type="EMBL" id="FOFU01000002">
    <property type="protein sequence ID" value="SEQ08510.1"/>
    <property type="molecule type" value="Genomic_DNA"/>
</dbReference>
<proteinExistence type="predicted"/>
<keyword evidence="4" id="KW-1185">Reference proteome</keyword>
<dbReference type="STRING" id="163.SAMN04487775_11185"/>
<dbReference type="Proteomes" id="UP000182360">
    <property type="component" value="Unassembled WGS sequence"/>
</dbReference>
<dbReference type="SUPFAM" id="SSF52218">
    <property type="entry name" value="Flavoproteins"/>
    <property type="match status" value="1"/>
</dbReference>
<protein>
    <submittedName>
        <fullName evidence="3">Flavodoxin</fullName>
    </submittedName>
</protein>
<dbReference type="PANTHER" id="PTHR39201">
    <property type="entry name" value="EXPORTED PROTEIN-RELATED"/>
    <property type="match status" value="1"/>
</dbReference>
<organism evidence="3 4">
    <name type="scientific">Treponema bryantii</name>
    <dbReference type="NCBI Taxonomy" id="163"/>
    <lineage>
        <taxon>Bacteria</taxon>
        <taxon>Pseudomonadati</taxon>
        <taxon>Spirochaetota</taxon>
        <taxon>Spirochaetia</taxon>
        <taxon>Spirochaetales</taxon>
        <taxon>Treponemataceae</taxon>
        <taxon>Treponema</taxon>
    </lineage>
</organism>
<evidence type="ECO:0000313" key="4">
    <source>
        <dbReference type="Proteomes" id="UP000182360"/>
    </source>
</evidence>
<gene>
    <name evidence="3" type="ORF">SAMN04487977_102438</name>
</gene>
<keyword evidence="1" id="KW-0732">Signal</keyword>
<feature type="domain" description="Flavodoxin-like" evidence="2">
    <location>
        <begin position="54"/>
        <end position="199"/>
    </location>
</feature>
<reference evidence="3 4" key="1">
    <citation type="submission" date="2016-10" db="EMBL/GenBank/DDBJ databases">
        <authorList>
            <person name="de Groot N.N."/>
        </authorList>
    </citation>
    <scope>NUCLEOTIDE SEQUENCE [LARGE SCALE GENOMIC DNA]</scope>
    <source>
        <strain evidence="3 4">B25</strain>
    </source>
</reference>
<accession>A0A1H9D4X1</accession>
<dbReference type="GO" id="GO:0010181">
    <property type="term" value="F:FMN binding"/>
    <property type="evidence" value="ECO:0007669"/>
    <property type="project" value="InterPro"/>
</dbReference>
<evidence type="ECO:0000256" key="1">
    <source>
        <dbReference type="SAM" id="SignalP"/>
    </source>
</evidence>
<dbReference type="InterPro" id="IPR029039">
    <property type="entry name" value="Flavoprotein-like_sf"/>
</dbReference>
<dbReference type="Gene3D" id="3.40.50.360">
    <property type="match status" value="1"/>
</dbReference>
<dbReference type="Pfam" id="PF12682">
    <property type="entry name" value="Flavodoxin_4"/>
    <property type="match status" value="1"/>
</dbReference>
<dbReference type="OrthoDB" id="9806505at2"/>
<feature type="chain" id="PRO_5010293004" evidence="1">
    <location>
        <begin position="23"/>
        <end position="204"/>
    </location>
</feature>
<dbReference type="eggNOG" id="COG0716">
    <property type="taxonomic scope" value="Bacteria"/>
</dbReference>
<dbReference type="AlphaFoldDB" id="A0A1H9D4X1"/>
<feature type="signal peptide" evidence="1">
    <location>
        <begin position="1"/>
        <end position="22"/>
    </location>
</feature>